<keyword evidence="4" id="KW-1185">Reference proteome</keyword>
<feature type="region of interest" description="Disordered" evidence="2">
    <location>
        <begin position="81"/>
        <end position="117"/>
    </location>
</feature>
<reference evidence="3 4" key="1">
    <citation type="journal article" date="2012" name="Genome Biol.">
        <title>The genome of the polar eukaryotic microalga coccomyxa subellipsoidea reveals traits of cold adaptation.</title>
        <authorList>
            <person name="Blanc G."/>
            <person name="Agarkova I."/>
            <person name="Grimwood J."/>
            <person name="Kuo A."/>
            <person name="Brueggeman A."/>
            <person name="Dunigan D."/>
            <person name="Gurnon J."/>
            <person name="Ladunga I."/>
            <person name="Lindquist E."/>
            <person name="Lucas S."/>
            <person name="Pangilinan J."/>
            <person name="Proschold T."/>
            <person name="Salamov A."/>
            <person name="Schmutz J."/>
            <person name="Weeks D."/>
            <person name="Yamada T."/>
            <person name="Claverie J.M."/>
            <person name="Grigoriev I."/>
            <person name="Van Etten J."/>
            <person name="Lomsadze A."/>
            <person name="Borodovsky M."/>
        </authorList>
    </citation>
    <scope>NUCLEOTIDE SEQUENCE [LARGE SCALE GENOMIC DNA]</scope>
    <source>
        <strain evidence="3 4">C-169</strain>
    </source>
</reference>
<dbReference type="GeneID" id="17037080"/>
<dbReference type="OrthoDB" id="2019993at2759"/>
<dbReference type="PANTHER" id="PTHR47490:SF2">
    <property type="entry name" value="PROTEIN BLISTER"/>
    <property type="match status" value="1"/>
</dbReference>
<gene>
    <name evidence="3" type="ORF">COCSUDRAFT_67986</name>
</gene>
<dbReference type="PANTHER" id="PTHR47490">
    <property type="entry name" value="PROTEIN BLISTER"/>
    <property type="match status" value="1"/>
</dbReference>
<evidence type="ECO:0000313" key="3">
    <source>
        <dbReference type="EMBL" id="EIE19150.1"/>
    </source>
</evidence>
<dbReference type="EMBL" id="AGSI01000020">
    <property type="protein sequence ID" value="EIE19150.1"/>
    <property type="molecule type" value="Genomic_DNA"/>
</dbReference>
<dbReference type="InterPro" id="IPR044194">
    <property type="entry name" value="BLISTER"/>
</dbReference>
<dbReference type="Proteomes" id="UP000007264">
    <property type="component" value="Unassembled WGS sequence"/>
</dbReference>
<accession>I0YL81</accession>
<comment type="caution">
    <text evidence="3">The sequence shown here is derived from an EMBL/GenBank/DDBJ whole genome shotgun (WGS) entry which is preliminary data.</text>
</comment>
<evidence type="ECO:0000313" key="4">
    <source>
        <dbReference type="Proteomes" id="UP000007264"/>
    </source>
</evidence>
<evidence type="ECO:0000256" key="2">
    <source>
        <dbReference type="SAM" id="MobiDB-lite"/>
    </source>
</evidence>
<evidence type="ECO:0000256" key="1">
    <source>
        <dbReference type="SAM" id="Coils"/>
    </source>
</evidence>
<name>I0YL81_COCSC</name>
<protein>
    <submittedName>
        <fullName evidence="3">Uncharacterized protein</fullName>
    </submittedName>
</protein>
<proteinExistence type="predicted"/>
<feature type="region of interest" description="Disordered" evidence="2">
    <location>
        <begin position="273"/>
        <end position="295"/>
    </location>
</feature>
<feature type="compositionally biased region" description="Low complexity" evidence="2">
    <location>
        <begin position="33"/>
        <end position="49"/>
    </location>
</feature>
<organism evidence="3 4">
    <name type="scientific">Coccomyxa subellipsoidea (strain C-169)</name>
    <name type="common">Green microalga</name>
    <dbReference type="NCBI Taxonomy" id="574566"/>
    <lineage>
        <taxon>Eukaryota</taxon>
        <taxon>Viridiplantae</taxon>
        <taxon>Chlorophyta</taxon>
        <taxon>core chlorophytes</taxon>
        <taxon>Trebouxiophyceae</taxon>
        <taxon>Trebouxiophyceae incertae sedis</taxon>
        <taxon>Coccomyxaceae</taxon>
        <taxon>Coccomyxa</taxon>
        <taxon>Coccomyxa subellipsoidea</taxon>
    </lineage>
</organism>
<keyword evidence="1" id="KW-0175">Coiled coil</keyword>
<dbReference type="RefSeq" id="XP_005643694.1">
    <property type="nucleotide sequence ID" value="XM_005643637.1"/>
</dbReference>
<dbReference type="GO" id="GO:0040008">
    <property type="term" value="P:regulation of growth"/>
    <property type="evidence" value="ECO:0007669"/>
    <property type="project" value="InterPro"/>
</dbReference>
<dbReference type="KEGG" id="csl:COCSUDRAFT_67986"/>
<sequence length="322" mass="34528">MRGCCRLAAEVVELEERLLRARSNELRAEKEAAQQAHAARRAQSAAQSAQLERGSLQSIIDTLQEEKRSLHVKLRKAVLGERLRAEQPPKDASTQTTATSAASPSKTAAAAPATPRQRSALLDDAPSMVAPSVRMAQEALDAHASEDGLSDEPLSAALCHLLPPLVYQGGVAGNAAELIVQERAALSNIHAMLATLESQQRSLLSSLHAKEEESRELGTENAELRSRLEAAQQRLELAVSRSTFVAAAPQPQAAASEPAEAAAACGGRRQLFTESAPSTPAQPLRRPLRAPKAEEPRRGALNWVLEFLVPHPQTSQRIGQFG</sequence>
<dbReference type="AlphaFoldDB" id="I0YL81"/>
<feature type="region of interest" description="Disordered" evidence="2">
    <location>
        <begin position="30"/>
        <end position="49"/>
    </location>
</feature>
<feature type="compositionally biased region" description="Low complexity" evidence="2">
    <location>
        <begin position="92"/>
        <end position="117"/>
    </location>
</feature>
<feature type="coiled-coil region" evidence="1">
    <location>
        <begin position="207"/>
        <end position="241"/>
    </location>
</feature>